<keyword evidence="2" id="KW-0732">Signal</keyword>
<feature type="transmembrane region" description="Helical" evidence="1">
    <location>
        <begin position="2717"/>
        <end position="2737"/>
    </location>
</feature>
<feature type="chain" id="PRO_5035922883" description="EGF-like domain-containing protein" evidence="2">
    <location>
        <begin position="21"/>
        <end position="2852"/>
    </location>
</feature>
<evidence type="ECO:0000313" key="4">
    <source>
        <dbReference type="EMBL" id="CAD8189326.1"/>
    </source>
</evidence>
<feature type="signal peptide" evidence="2">
    <location>
        <begin position="1"/>
        <end position="20"/>
    </location>
</feature>
<dbReference type="Proteomes" id="UP000689195">
    <property type="component" value="Unassembled WGS sequence"/>
</dbReference>
<feature type="domain" description="EGF-like" evidence="3">
    <location>
        <begin position="1049"/>
        <end position="1097"/>
    </location>
</feature>
<dbReference type="InterPro" id="IPR000742">
    <property type="entry name" value="EGF"/>
</dbReference>
<organism evidence="4 5">
    <name type="scientific">Paramecium pentaurelia</name>
    <dbReference type="NCBI Taxonomy" id="43138"/>
    <lineage>
        <taxon>Eukaryota</taxon>
        <taxon>Sar</taxon>
        <taxon>Alveolata</taxon>
        <taxon>Ciliophora</taxon>
        <taxon>Intramacronucleata</taxon>
        <taxon>Oligohymenophorea</taxon>
        <taxon>Peniculida</taxon>
        <taxon>Parameciidae</taxon>
        <taxon>Paramecium</taxon>
    </lineage>
</organism>
<feature type="domain" description="EGF-like" evidence="3">
    <location>
        <begin position="577"/>
        <end position="623"/>
    </location>
</feature>
<keyword evidence="1" id="KW-0812">Transmembrane</keyword>
<evidence type="ECO:0000259" key="3">
    <source>
        <dbReference type="SMART" id="SM00181"/>
    </source>
</evidence>
<dbReference type="PANTHER" id="PTHR15332:SF175">
    <property type="entry name" value="PROPROTEIN CONVERTASE SUBTILISIN_KEXIN TYPE 5-LIKE"/>
    <property type="match status" value="1"/>
</dbReference>
<keyword evidence="1" id="KW-0472">Membrane</keyword>
<reference evidence="4" key="1">
    <citation type="submission" date="2021-01" db="EMBL/GenBank/DDBJ databases">
        <authorList>
            <consortium name="Genoscope - CEA"/>
            <person name="William W."/>
        </authorList>
    </citation>
    <scope>NUCLEOTIDE SEQUENCE</scope>
</reference>
<dbReference type="SMART" id="SM00261">
    <property type="entry name" value="FU"/>
    <property type="match status" value="21"/>
</dbReference>
<feature type="domain" description="EGF-like" evidence="3">
    <location>
        <begin position="780"/>
        <end position="812"/>
    </location>
</feature>
<evidence type="ECO:0000256" key="2">
    <source>
        <dbReference type="SAM" id="SignalP"/>
    </source>
</evidence>
<evidence type="ECO:0000256" key="1">
    <source>
        <dbReference type="SAM" id="Phobius"/>
    </source>
</evidence>
<feature type="domain" description="EGF-like" evidence="3">
    <location>
        <begin position="888"/>
        <end position="928"/>
    </location>
</feature>
<feature type="domain" description="EGF-like" evidence="3">
    <location>
        <begin position="1439"/>
        <end position="1474"/>
    </location>
</feature>
<evidence type="ECO:0000313" key="5">
    <source>
        <dbReference type="Proteomes" id="UP000689195"/>
    </source>
</evidence>
<dbReference type="EMBL" id="CAJJDO010000093">
    <property type="protein sequence ID" value="CAD8189326.1"/>
    <property type="molecule type" value="Genomic_DNA"/>
</dbReference>
<sequence length="2852" mass="327829">MINPIFGIALYLISIIEVFGVSQVISSSFQGNSFSNDDNWVVSGAQPQFTDCMGQKLFGDFSAFGRRVSASKTFELPPHSSINLQVQFWKIDSWDSEYGYIFVDYQIAWQKKYNYYDGSSMCGGNWNEHSGPTAMKALIMSLGDLEISLYQSRNVLRDVQYANRLILYLNVIFGKQYRLVGTNQILMEQYWMVGKLYLEFLRRQCGSVVLFGGYQKTGTGTVISKSFFNIPPHYQLKIQILWAKIDSWDNEAAQMRVDSVLVQERRFQWYEGYFGKVCGNSDFGQRTIFVRNEIDLNHTSSQVEIQFSTTLNEPIDNESFGLRDFTIFYGSCINNCAQCTGPKGSQCLMCSIGCYNTGVIDIICQLCYPSCYQCDGPSIDNCTDCGDPNIYHKQLVAGQCLCLIRTIEYIQNDETLCLPCHPRCEKCYLPFYNTVNEYCTMCIAGQDRVVSDQLNYVCKAGYGDDGISDICVQCHYTCENCNGPLATNCTTCSSQSNRHLTSDKQCLCNKACIDTGINQVMCLYICHHTCSDCDLPGEDQCTNCPITRQPDVIGNHFKCQCKDSHYFSDDTQLNCLECHFTCKTCNGIYDNNCLTCDLSHRQLVMFKCICPYGYYDVGQLQCSPCYYTCMTCFGPEEDNCITCAASNYREVRANKCLCLNTYMEKLVGDPLCYKCSYRCANCSGTIDKCTSCPVFSFRDLGTDNSCSCPAKSYDQPGNPNCIVCHSTCLTCNGSQSNQCISCNAQIMRYLDPSGFCLCQSKYFDVGQPECLVIHQNNPLACSANCLNCVNSADNCTSCKPDRYLQGNLCLCQTKLNGAAISTYLILGKAECQSCHYSCLNCNGSTFNKCTSCLDSEMRTLQNSNCICEFHYFDIGKPKCQQCNYSCQTCAGLDTNCLSCYPNTFRTLINSQCQCQKGYFDDGSNSICQECHYSCSQCSSISTKCCSIHRCLLVIVQILIMILEQKLVQNVIILVLHVIILDFNVTQTCICKPGTTDINFECQICDITCQTCQNSITSCTSCKILRLLFNNQCNCIDGTYESGNDKQCLFCNKTCFTCINRDDYCTSCSADQNRIFKTGNMCICQNGYYEESITLNCKQCDQSCLTCKISPTYCLTCDASYNLSLDVLNRCVCSTGFYFNTSTLKCEGIIIVIQLVIFHVKNAKNYRNIFFPDNLSCPCIDGYYEAFFKKCSQCDLSCKTCINQSTKCLSCELNYFRVLNNNNQCNCLDGYYDIGIEMCQLCNLYCNTCYITSTKCTSCNLTKFFRLLNLNECICQNGYYDNGSLICEKCSNQCLTCKGKRDYCTSCDLNQNRIDQSVINKCPCSSGFYENEYENCQKCHLKCQTCNQSKENCINCSYSITSNRQSISQNCICKDGYFDDGIQLDCQKCSTRCKYCLESSTHCLTCFSNLRDTPPICNCKLGFFENSAQNCEQCENQCLTCEKTPANCLICKEGRLSKQCLCQDGYYVGGQPLCIQCDFQCKICKDSSLNCLICEGDRINIPKCECPEGFYDDLQNESCQVCYGLCKTCNVDGCLSCNGNRILSPEMSCDQPPNSVSHPDTPWCSTCEVAVVDVRFSDDLLSILVKFDFLLNPSFFTTQFQDNVCLKILDYQTYQLLGKNPICYVDPDDDTILIMKVGQQVKIIPGDKIIFYDNYFGHQECERRLKIFIFNQIKNPINPVSPKISYDIPTYLINPCDDNIIPLKQKLNDGLRGLIGIKWTYSVSGSNGNGDLDNFVASLTSLQMLELVIPFQTLPKQSNITFYLEFQNFVTQKNIHIIKLQTHSGQFPTILWIQKLYYYTFETIFLQFQIKKKECSESAVAQIDNSEYILSLVEVYRNDSNSRPSRVNYQESTRQSFFNVTIQNYTLTSRIAYTFQQTTIDPLLNFSITRNITLEISSGGIFCQFNGTKKIQNYRKDTQIYISCRDLDTQYDWNEDLGIQINVECVDLTLNSLCMDVNKKIIKVNKSDSIQIIPKQSIQPYTIQCWTVVASKQQYSYKFKQNIVYLDNDFKLLNVTYSKGYLMRPINNYENLDFIINIPFQDRQYLLEYQIAVIYNFELIKILQSEYFKYQFRVFDYFQEFTKGKQINLKFLAQFTNEIIPINCQLTTNLLASLSEQIVEALKLQKIITICDFSDSAPFTYQLRYFLKNQDLLDFLNRKYDYSLILNSYQSSNVFEGYFPFADGILLIQVMDSKGLYLNIEKKLNIKKTVLNCSQINIYQFNLKQQDQKQCINLSKQLYLNIKTFLGNEDIDVQLLIYQTTQLYKRLIQNNDNSKFSIRLLNDNSESCFENSTKNFYIQNAKINSTLNVTPNSLQAELKQVMTIIQKMIKKSTDLDDQIHKDDVFLDEKLYQKKEAILNSFQVVLFLIDDIFLKIPTVTISSNEDKLQILNVSEQLINLIEKISIHVNIQAKVNGPEFIINGQILKWQFSKITKDILNNQFDIEKDLLDGLIDFVQKEQIELNYNYLNLSQELQAQLQIFFNLTTLEINENSYKKTNLQNHLYNGRYIDCQDTIKQYIIDMFTIPYCQGQIPLEKLYFNDCAIIDQNGQFQKFELLTEEINNQTVYIQCKCQKFGSIYLIKYLNYSIIQQNIPLNIYNEYRVDNSNLQLSEQPILLFHGIFIAFSFFFYFQLISIEIKSKQTLTFTRVDSDVSVDETQRKEKSNKALNFYPGNFSIFKKSFKFIHEILSFFIQKIQSFQKVIDFYNYQSKQKSLLDQITIFSILLINCGTFLFIRMILKILQSIYRFNGKWSIFIVIIYLLIHLFCYLEFILQLKQCQEDLYIINIEISIILIVSFLLFYVILDPIMIFLRIIILKHIIIQIRDQRIDPFNQLVYFFVGHQKLDELFHYYAIM</sequence>
<gene>
    <name evidence="4" type="ORF">PPENT_87.1.T0930148</name>
</gene>
<feature type="domain" description="EGF-like" evidence="3">
    <location>
        <begin position="1192"/>
        <end position="1239"/>
    </location>
</feature>
<feature type="transmembrane region" description="Helical" evidence="1">
    <location>
        <begin position="2749"/>
        <end position="2769"/>
    </location>
</feature>
<keyword evidence="1" id="KW-1133">Transmembrane helix</keyword>
<feature type="transmembrane region" description="Helical" evidence="1">
    <location>
        <begin position="2613"/>
        <end position="2632"/>
    </location>
</feature>
<dbReference type="InterPro" id="IPR006212">
    <property type="entry name" value="Furin_repeat"/>
</dbReference>
<name>A0A8S1WU94_9CILI</name>
<protein>
    <recommendedName>
        <fullName evidence="3">EGF-like domain-containing protein</fullName>
    </recommendedName>
</protein>
<keyword evidence="5" id="KW-1185">Reference proteome</keyword>
<dbReference type="SMART" id="SM00181">
    <property type="entry name" value="EGF"/>
    <property type="match status" value="10"/>
</dbReference>
<comment type="caution">
    <text evidence="4">The sequence shown here is derived from an EMBL/GenBank/DDBJ whole genome shotgun (WGS) entry which is preliminary data.</text>
</comment>
<feature type="domain" description="EGF-like" evidence="3">
    <location>
        <begin position="1105"/>
        <end position="1146"/>
    </location>
</feature>
<feature type="domain" description="EGF-like" evidence="3">
    <location>
        <begin position="1482"/>
        <end position="1519"/>
    </location>
</feature>
<dbReference type="PANTHER" id="PTHR15332">
    <property type="entry name" value="PROPROTEIN CONVERTASE SUBTILISIN_KEXIN TYPE 5-LIKE"/>
    <property type="match status" value="1"/>
</dbReference>
<feature type="domain" description="EGF-like" evidence="3">
    <location>
        <begin position="521"/>
        <end position="576"/>
    </location>
</feature>
<feature type="domain" description="EGF-like" evidence="3">
    <location>
        <begin position="1394"/>
        <end position="1431"/>
    </location>
</feature>
<feature type="transmembrane region" description="Helical" evidence="1">
    <location>
        <begin position="2781"/>
        <end position="2802"/>
    </location>
</feature>
<accession>A0A8S1WU94</accession>
<dbReference type="OrthoDB" id="313494at2759"/>
<proteinExistence type="predicted"/>